<keyword evidence="2" id="KW-1185">Reference proteome</keyword>
<evidence type="ECO:0000313" key="1">
    <source>
        <dbReference type="EMBL" id="OHS94858.1"/>
    </source>
</evidence>
<sequence>MNDYQYFLMISHVDGGWEDVEYNFEENDEPINVICGNTDYNAQPDSMNDYFIIQTFKGKAYLFQYMPEPNIQNGQSILTTENFTIDHIACSYNFIFISSGCGLYIYSFDKNTFKITLEARYQLPSPVIKMKPASTSFIAVFVQLQDYSLKMLRQYNRDSLIDIASNVLLFDVCMNSLVYLNTNLMQVTINYQFTNDGEIEDKNIIEIKTLPVNIYSYYNEYEEKYRCLYEWNQGILDIQSDILKDNIPFSACAIGDKIIYCNQNRSAISLLEEPDLIERIFFETDDQIIAFSEFIGSKDLIILKRQCSTPNEPPLYHSYYMETITLALDQFNIITGTMETPITTYFDSVNIFNSLFTMLKPDLQILTVKGQSITQLLLNIIDFQNNFTNIFKLSQILVYQFFETLLQDFSFRRATNTSYSCLASLIDKAIKITPCKLSPQSLCKYRTDKNGQRPLLMPPLRKQFNEIHYQAMCCLSDMPEYYVEKTLTSLLSCLRYTTCNLVQFAIACHKFRILGVDKELTLYLIRRLLASGYSNPIELPDIVKILLFAYSWIRMNDPQSDLLKKIVDFFEYRPDNEDYQTASRINDVFNDFLSRLQPKLEELFNEIRFYPEDIIIRKIVDFLIIHLPFPVNVKEFTNRYKNEVATLAKSGAVLRIKIAYINTIHEADDFITLCRSSHLARRTGNT</sequence>
<organism evidence="1 2">
    <name type="scientific">Tritrichomonas foetus</name>
    <dbReference type="NCBI Taxonomy" id="1144522"/>
    <lineage>
        <taxon>Eukaryota</taxon>
        <taxon>Metamonada</taxon>
        <taxon>Parabasalia</taxon>
        <taxon>Tritrichomonadida</taxon>
        <taxon>Tritrichomonadidae</taxon>
        <taxon>Tritrichomonas</taxon>
    </lineage>
</organism>
<reference evidence="1" key="1">
    <citation type="submission" date="2016-10" db="EMBL/GenBank/DDBJ databases">
        <authorList>
            <person name="Benchimol M."/>
            <person name="Almeida L.G."/>
            <person name="Vasconcelos A.T."/>
            <person name="Perreira-Neves A."/>
            <person name="Rosa I.A."/>
            <person name="Tasca T."/>
            <person name="Bogo M.R."/>
            <person name="de Souza W."/>
        </authorList>
    </citation>
    <scope>NUCLEOTIDE SEQUENCE [LARGE SCALE GENOMIC DNA]</scope>
    <source>
        <strain evidence="1">K</strain>
    </source>
</reference>
<proteinExistence type="predicted"/>
<comment type="caution">
    <text evidence="1">The sequence shown here is derived from an EMBL/GenBank/DDBJ whole genome shotgun (WGS) entry which is preliminary data.</text>
</comment>
<dbReference type="GeneID" id="94830360"/>
<accession>A0A1J4J6K6</accession>
<gene>
    <name evidence="1" type="ORF">TRFO_10772</name>
</gene>
<dbReference type="VEuPathDB" id="TrichDB:TRFO_10772"/>
<evidence type="ECO:0000313" key="2">
    <source>
        <dbReference type="Proteomes" id="UP000179807"/>
    </source>
</evidence>
<dbReference type="Proteomes" id="UP000179807">
    <property type="component" value="Unassembled WGS sequence"/>
</dbReference>
<dbReference type="AlphaFoldDB" id="A0A1J4J6K6"/>
<name>A0A1J4J6K6_9EUKA</name>
<protein>
    <submittedName>
        <fullName evidence="1">Uncharacterized protein</fullName>
    </submittedName>
</protein>
<dbReference type="EMBL" id="MLAK01001282">
    <property type="protein sequence ID" value="OHS94858.1"/>
    <property type="molecule type" value="Genomic_DNA"/>
</dbReference>
<dbReference type="RefSeq" id="XP_068347995.1">
    <property type="nucleotide sequence ID" value="XM_068495656.1"/>
</dbReference>